<dbReference type="PANTHER" id="PTHR30126">
    <property type="entry name" value="HTH-TYPE TRANSCRIPTIONAL REGULATOR"/>
    <property type="match status" value="1"/>
</dbReference>
<evidence type="ECO:0000313" key="6">
    <source>
        <dbReference type="EMBL" id="SFG46411.1"/>
    </source>
</evidence>
<evidence type="ECO:0000256" key="3">
    <source>
        <dbReference type="ARBA" id="ARBA00023125"/>
    </source>
</evidence>
<name>A0A1I2S8W2_9FIRM</name>
<dbReference type="AlphaFoldDB" id="A0A1I2S8W2"/>
<sequence length="300" mass="33452">MNFKQLEAFVRVTELQSFTRAAKQLYMSQPAISFQIKALEEDLKVTLFQRNEKKVTLTEAGQLLYPEAKTMLGHYHKIKAGLDAIRGLKAGRLSIGASTIPGEYLLPGYIGKFRRKYSGINISLRVAGSGEVISWVQDRDIDIGVVGKIVKKENLNFTKWVDDELVVITPPGHRWSGKVIAAQELLTEKLILREEGSGTRQSMWEILDKHGVDCQQIKAEMELGSTRAVISAVQSGIGIGFVSRFAAADVLDAGRVQEIKLLGVDMNRSFFLVRYSPEIINYATDAFQELLLKNIGNYSV</sequence>
<keyword evidence="7" id="KW-1185">Reference proteome</keyword>
<dbReference type="Proteomes" id="UP000199337">
    <property type="component" value="Unassembled WGS sequence"/>
</dbReference>
<dbReference type="SUPFAM" id="SSF46785">
    <property type="entry name" value="Winged helix' DNA-binding domain"/>
    <property type="match status" value="1"/>
</dbReference>
<dbReference type="GO" id="GO:0003700">
    <property type="term" value="F:DNA-binding transcription factor activity"/>
    <property type="evidence" value="ECO:0007669"/>
    <property type="project" value="InterPro"/>
</dbReference>
<protein>
    <submittedName>
        <fullName evidence="6">DNA-binding transcriptional regulator, LysR family</fullName>
    </submittedName>
</protein>
<dbReference type="InterPro" id="IPR036388">
    <property type="entry name" value="WH-like_DNA-bd_sf"/>
</dbReference>
<comment type="similarity">
    <text evidence="1">Belongs to the LysR transcriptional regulatory family.</text>
</comment>
<gene>
    <name evidence="6" type="ORF">SAMN05660649_01716</name>
</gene>
<dbReference type="NCBIfam" id="NF040786">
    <property type="entry name" value="LysR_Sec_metab"/>
    <property type="match status" value="1"/>
</dbReference>
<keyword evidence="2" id="KW-0805">Transcription regulation</keyword>
<evidence type="ECO:0000256" key="1">
    <source>
        <dbReference type="ARBA" id="ARBA00009437"/>
    </source>
</evidence>
<dbReference type="GO" id="GO:0000976">
    <property type="term" value="F:transcription cis-regulatory region binding"/>
    <property type="evidence" value="ECO:0007669"/>
    <property type="project" value="TreeGrafter"/>
</dbReference>
<dbReference type="Pfam" id="PF00126">
    <property type="entry name" value="HTH_1"/>
    <property type="match status" value="1"/>
</dbReference>
<dbReference type="PROSITE" id="PS50931">
    <property type="entry name" value="HTH_LYSR"/>
    <property type="match status" value="1"/>
</dbReference>
<keyword evidence="4" id="KW-0804">Transcription</keyword>
<dbReference type="RefSeq" id="WP_092470648.1">
    <property type="nucleotide sequence ID" value="NZ_FOOX01000005.1"/>
</dbReference>
<dbReference type="Gene3D" id="3.40.190.290">
    <property type="match status" value="1"/>
</dbReference>
<dbReference type="STRING" id="341036.SAMN05660649_01716"/>
<keyword evidence="3 6" id="KW-0238">DNA-binding</keyword>
<evidence type="ECO:0000259" key="5">
    <source>
        <dbReference type="PROSITE" id="PS50931"/>
    </source>
</evidence>
<dbReference type="InterPro" id="IPR005119">
    <property type="entry name" value="LysR_subst-bd"/>
</dbReference>
<proteinExistence type="inferred from homology"/>
<dbReference type="FunFam" id="1.10.10.10:FF:000001">
    <property type="entry name" value="LysR family transcriptional regulator"/>
    <property type="match status" value="1"/>
</dbReference>
<dbReference type="OrthoDB" id="9785745at2"/>
<dbReference type="EMBL" id="FOOX01000005">
    <property type="protein sequence ID" value="SFG46411.1"/>
    <property type="molecule type" value="Genomic_DNA"/>
</dbReference>
<organism evidence="6 7">
    <name type="scientific">Desulfotruncus arcticus DSM 17038</name>
    <dbReference type="NCBI Taxonomy" id="1121424"/>
    <lineage>
        <taxon>Bacteria</taxon>
        <taxon>Bacillati</taxon>
        <taxon>Bacillota</taxon>
        <taxon>Clostridia</taxon>
        <taxon>Eubacteriales</taxon>
        <taxon>Desulfallaceae</taxon>
        <taxon>Desulfotruncus</taxon>
    </lineage>
</organism>
<evidence type="ECO:0000256" key="4">
    <source>
        <dbReference type="ARBA" id="ARBA00023163"/>
    </source>
</evidence>
<evidence type="ECO:0000256" key="2">
    <source>
        <dbReference type="ARBA" id="ARBA00023015"/>
    </source>
</evidence>
<accession>A0A1I2S8W2</accession>
<dbReference type="CDD" id="cd08420">
    <property type="entry name" value="PBP2_CysL_like"/>
    <property type="match status" value="1"/>
</dbReference>
<dbReference type="InterPro" id="IPR000847">
    <property type="entry name" value="LysR_HTH_N"/>
</dbReference>
<dbReference type="InterPro" id="IPR036390">
    <property type="entry name" value="WH_DNA-bd_sf"/>
</dbReference>
<reference evidence="7" key="1">
    <citation type="submission" date="2016-10" db="EMBL/GenBank/DDBJ databases">
        <authorList>
            <person name="Varghese N."/>
            <person name="Submissions S."/>
        </authorList>
    </citation>
    <scope>NUCLEOTIDE SEQUENCE [LARGE SCALE GENOMIC DNA]</scope>
    <source>
        <strain evidence="7">DSM 17038</strain>
    </source>
</reference>
<dbReference type="Pfam" id="PF03466">
    <property type="entry name" value="LysR_substrate"/>
    <property type="match status" value="1"/>
</dbReference>
<dbReference type="InterPro" id="IPR047788">
    <property type="entry name" value="LysR-like_Sec_metab"/>
</dbReference>
<dbReference type="SUPFAM" id="SSF53850">
    <property type="entry name" value="Periplasmic binding protein-like II"/>
    <property type="match status" value="1"/>
</dbReference>
<dbReference type="Gene3D" id="1.10.10.10">
    <property type="entry name" value="Winged helix-like DNA-binding domain superfamily/Winged helix DNA-binding domain"/>
    <property type="match status" value="1"/>
</dbReference>
<evidence type="ECO:0000313" key="7">
    <source>
        <dbReference type="Proteomes" id="UP000199337"/>
    </source>
</evidence>
<feature type="domain" description="HTH lysR-type" evidence="5">
    <location>
        <begin position="1"/>
        <end position="58"/>
    </location>
</feature>
<dbReference type="PRINTS" id="PR00039">
    <property type="entry name" value="HTHLYSR"/>
</dbReference>
<dbReference type="PANTHER" id="PTHR30126:SF64">
    <property type="entry name" value="HTH-TYPE TRANSCRIPTIONAL REGULATOR CITR"/>
    <property type="match status" value="1"/>
</dbReference>